<dbReference type="AlphaFoldDB" id="A0A1J0GIT9"/>
<comment type="function">
    <text evidence="4">Initiates the rapid degradation of small, acid-soluble proteins during spore germination.</text>
</comment>
<dbReference type="GO" id="GO:0009847">
    <property type="term" value="P:spore germination"/>
    <property type="evidence" value="ECO:0007669"/>
    <property type="project" value="UniProtKB-UniRule"/>
</dbReference>
<keyword evidence="6" id="KW-1185">Reference proteome</keyword>
<dbReference type="GO" id="GO:0006508">
    <property type="term" value="P:proteolysis"/>
    <property type="evidence" value="ECO:0007669"/>
    <property type="project" value="UniProtKB-UniRule"/>
</dbReference>
<evidence type="ECO:0000256" key="4">
    <source>
        <dbReference type="HAMAP-Rule" id="MF_00626"/>
    </source>
</evidence>
<comment type="catalytic activity">
    <reaction evidence="4">
        <text>Endopeptidase action with P4 Glu or Asp, P1 preferably Glu &gt; Asp, P1' hydrophobic and P2' Ala.</text>
        <dbReference type="EC" id="3.4.24.78"/>
    </reaction>
</comment>
<dbReference type="EMBL" id="CP015756">
    <property type="protein sequence ID" value="APC41314.1"/>
    <property type="molecule type" value="Genomic_DNA"/>
</dbReference>
<gene>
    <name evidence="4" type="primary">gpr</name>
    <name evidence="5" type="ORF">A7L45_15130</name>
</gene>
<dbReference type="Proteomes" id="UP000182569">
    <property type="component" value="Chromosome"/>
</dbReference>
<organism evidence="5 6">
    <name type="scientific">Clostridium estertheticum subsp. estertheticum</name>
    <dbReference type="NCBI Taxonomy" id="1552"/>
    <lineage>
        <taxon>Bacteria</taxon>
        <taxon>Bacillati</taxon>
        <taxon>Bacillota</taxon>
        <taxon>Clostridia</taxon>
        <taxon>Eubacteriales</taxon>
        <taxon>Clostridiaceae</taxon>
        <taxon>Clostridium</taxon>
    </lineage>
</organism>
<keyword evidence="2 4" id="KW-0378">Hydrolase</keyword>
<name>A0A1J0GIT9_9CLOT</name>
<protein>
    <recommendedName>
        <fullName evidence="4">Germination protease</fullName>
        <ecNumber evidence="4">3.4.24.78</ecNumber>
    </recommendedName>
    <alternativeName>
        <fullName evidence="4">GPR endopeptidase</fullName>
    </alternativeName>
    <alternativeName>
        <fullName evidence="4">Germination proteinase</fullName>
    </alternativeName>
    <alternativeName>
        <fullName evidence="4">Spore protease</fullName>
    </alternativeName>
</protein>
<evidence type="ECO:0000256" key="3">
    <source>
        <dbReference type="ARBA" id="ARBA00023145"/>
    </source>
</evidence>
<dbReference type="STRING" id="1552.A7L45_15130"/>
<comment type="similarity">
    <text evidence="4">Belongs to the peptidase A25 family.</text>
</comment>
<dbReference type="EC" id="3.4.24.78" evidence="4"/>
<evidence type="ECO:0000313" key="6">
    <source>
        <dbReference type="Proteomes" id="UP000182569"/>
    </source>
</evidence>
<dbReference type="OrthoDB" id="9777293at2"/>
<keyword evidence="3 4" id="KW-0865">Zymogen</keyword>
<dbReference type="Pfam" id="PF03418">
    <property type="entry name" value="Peptidase_A25"/>
    <property type="match status" value="1"/>
</dbReference>
<dbReference type="GO" id="GO:0004222">
    <property type="term" value="F:metalloendopeptidase activity"/>
    <property type="evidence" value="ECO:0007669"/>
    <property type="project" value="UniProtKB-UniRule"/>
</dbReference>
<reference evidence="6" key="1">
    <citation type="journal article" date="2016" name="Front. Microbiol.">
        <title>Complete Genome Sequence of Clostridium estertheticum DSM 8809, a Microbe Identified in Spoiled Vacuum Packed Beef.</title>
        <authorList>
            <person name="Yu Z."/>
            <person name="Gunn L."/>
            <person name="Brennan E."/>
            <person name="Reid R."/>
            <person name="Wall P.G."/>
            <person name="Gaora O.P."/>
            <person name="Hurley D."/>
            <person name="Bolton D."/>
            <person name="Fanning S."/>
        </authorList>
    </citation>
    <scope>NUCLEOTIDE SEQUENCE [LARGE SCALE GENOMIC DNA]</scope>
    <source>
        <strain evidence="6">DSM 8809</strain>
    </source>
</reference>
<dbReference type="NCBIfam" id="TIGR01441">
    <property type="entry name" value="GPR"/>
    <property type="match status" value="1"/>
</dbReference>
<comment type="subunit">
    <text evidence="4">Homotetramer.</text>
</comment>
<sequence>MISIRTDLAVEAKEIYKEKNNGEMPGVDVEEYNREDIKITNVRIVSDIGEKMMGKPKGTYITIDIPEFVHYDGDAMDRVSVVMGEVLSPLIKLDDSMTALVVGLGNWNVTPDAVGPKVVSKIMVTRHLKQLVPDSIDEGIRPVCAISPGVLGITGMETGEIIRGIVERIKPNLVICIDALASRKMNRVNRTIQIGTSGISPGAGIGNRRMEISEKTLGVPVIAIGIPTVVDAATLANDTIDLVLDEMIKSANEGKEFYNMLKSIDKVEKQKMIAEILNPYVGNLVVTPKEIDMVISSVSKIIANGINIALQPALDLEDINKYLN</sequence>
<evidence type="ECO:0000256" key="2">
    <source>
        <dbReference type="ARBA" id="ARBA00022801"/>
    </source>
</evidence>
<dbReference type="PIRSF" id="PIRSF019549">
    <property type="entry name" value="Peptidase_A25"/>
    <property type="match status" value="1"/>
</dbReference>
<dbReference type="SUPFAM" id="SSF53163">
    <property type="entry name" value="HybD-like"/>
    <property type="match status" value="1"/>
</dbReference>
<accession>A0A1J0GIT9</accession>
<dbReference type="InterPro" id="IPR023430">
    <property type="entry name" value="Pept_HybD-like_dom_sf"/>
</dbReference>
<evidence type="ECO:0000256" key="1">
    <source>
        <dbReference type="ARBA" id="ARBA00022670"/>
    </source>
</evidence>
<feature type="chain" id="PRO_5023505760" description="Germination protease" evidence="4">
    <location>
        <begin position="8"/>
        <end position="324"/>
    </location>
</feature>
<dbReference type="Gene3D" id="3.40.50.1450">
    <property type="entry name" value="HybD-like"/>
    <property type="match status" value="1"/>
</dbReference>
<dbReference type="KEGG" id="ceu:A7L45_15130"/>
<dbReference type="RefSeq" id="WP_071613610.1">
    <property type="nucleotide sequence ID" value="NZ_CP015756.1"/>
</dbReference>
<keyword evidence="1 4" id="KW-0645">Protease</keyword>
<feature type="propeptide" id="PRO_5009730712" evidence="4">
    <location>
        <begin position="1"/>
        <end position="7"/>
    </location>
</feature>
<dbReference type="InterPro" id="IPR005080">
    <property type="entry name" value="Peptidase_A25"/>
</dbReference>
<comment type="PTM">
    <text evidence="4">Autoproteolytically processed. The inactive tetrameric zymogen termed p46 autoprocesses to a smaller form termed p41, which is active only during spore germination.</text>
</comment>
<proteinExistence type="inferred from homology"/>
<dbReference type="HAMAP" id="MF_00626">
    <property type="entry name" value="Germination_prot"/>
    <property type="match status" value="1"/>
</dbReference>
<evidence type="ECO:0000313" key="5">
    <source>
        <dbReference type="EMBL" id="APC41314.1"/>
    </source>
</evidence>